<evidence type="ECO:0000256" key="3">
    <source>
        <dbReference type="ARBA" id="ARBA00022989"/>
    </source>
</evidence>
<feature type="transmembrane region" description="Helical" evidence="6">
    <location>
        <begin position="288"/>
        <end position="307"/>
    </location>
</feature>
<feature type="transmembrane region" description="Helical" evidence="6">
    <location>
        <begin position="327"/>
        <end position="349"/>
    </location>
</feature>
<feature type="region of interest" description="Disordered" evidence="5">
    <location>
        <begin position="505"/>
        <end position="544"/>
    </location>
</feature>
<feature type="domain" description="Major facilitator superfamily (MFS) profile" evidence="7">
    <location>
        <begin position="74"/>
        <end position="489"/>
    </location>
</feature>
<evidence type="ECO:0000256" key="6">
    <source>
        <dbReference type="SAM" id="Phobius"/>
    </source>
</evidence>
<evidence type="ECO:0000259" key="7">
    <source>
        <dbReference type="PROSITE" id="PS50850"/>
    </source>
</evidence>
<accession>A0ABR3PXT7</accession>
<dbReference type="CDD" id="cd17316">
    <property type="entry name" value="MFS_SV2_like"/>
    <property type="match status" value="1"/>
</dbReference>
<feature type="transmembrane region" description="Helical" evidence="6">
    <location>
        <begin position="112"/>
        <end position="132"/>
    </location>
</feature>
<proteinExistence type="predicted"/>
<feature type="transmembrane region" description="Helical" evidence="6">
    <location>
        <begin position="356"/>
        <end position="374"/>
    </location>
</feature>
<dbReference type="InterPro" id="IPR020846">
    <property type="entry name" value="MFS_dom"/>
</dbReference>
<feature type="transmembrane region" description="Helical" evidence="6">
    <location>
        <begin position="139"/>
        <end position="158"/>
    </location>
</feature>
<dbReference type="GeneID" id="95987726"/>
<sequence length="544" mass="59545">MTQFDAGDEEHAVTHKYPPTSIKGQLEGWHADRGNKSFAQAMIPSWRKENTSDDEVVYNPIKLLGLLGWMDWLYFFSGWWAWTCDGFDYFAVSVTLKSLEEQFGRDDHDLTTAITLTLLFRSLGAVIFGLLADRYGRKWTLVGNLLLIAVFELGSGFVNTFEQFLGVRAIFGIVMGGIWGQAAATALENVPVQARGFLSGILQQGYAVGYLLAAVINLTVVPKAASGWRSVYFIGAGFSLSAAIIRALLPESRQYILAREQLKAEGLNQGATAKRFFKEIGNMFKTNWVRCIWGVLVMTGFNFFSHGSQDLYPKYLQTTKFLTPAQSSRATIISNCGAVAGGTIAGYLSQYAGRRMTAMIFIIITACFIPLWILPTKFGGLSAGGFWVQFGVQGAWGIVPVYLSEVAPPAFRASFSGVAYQLGNMVSSGAAQIEATAGQSMRIRNPSTPNCTKSWYDCSIPDYAKIQGILIGVVAAWLMFWLLLGPEADGAHFEQAKTAFQEGGGLAEAPDFVAPPPGHEGKHHADHVEDSKKDRDVEKGQTIH</sequence>
<feature type="compositionally biased region" description="Basic and acidic residues" evidence="5">
    <location>
        <begin position="526"/>
        <end position="544"/>
    </location>
</feature>
<evidence type="ECO:0000256" key="1">
    <source>
        <dbReference type="ARBA" id="ARBA00004141"/>
    </source>
</evidence>
<dbReference type="SUPFAM" id="SSF103473">
    <property type="entry name" value="MFS general substrate transporter"/>
    <property type="match status" value="1"/>
</dbReference>
<keyword evidence="3 6" id="KW-1133">Transmembrane helix</keyword>
<dbReference type="PROSITE" id="PS50850">
    <property type="entry name" value="MFS"/>
    <property type="match status" value="1"/>
</dbReference>
<organism evidence="8 9">
    <name type="scientific">Vanrija albida</name>
    <dbReference type="NCBI Taxonomy" id="181172"/>
    <lineage>
        <taxon>Eukaryota</taxon>
        <taxon>Fungi</taxon>
        <taxon>Dikarya</taxon>
        <taxon>Basidiomycota</taxon>
        <taxon>Agaricomycotina</taxon>
        <taxon>Tremellomycetes</taxon>
        <taxon>Trichosporonales</taxon>
        <taxon>Trichosporonaceae</taxon>
        <taxon>Vanrija</taxon>
    </lineage>
</organism>
<keyword evidence="9" id="KW-1185">Reference proteome</keyword>
<comment type="subcellular location">
    <subcellularLocation>
        <location evidence="1">Membrane</location>
        <topology evidence="1">Multi-pass membrane protein</topology>
    </subcellularLocation>
</comment>
<protein>
    <recommendedName>
        <fullName evidence="7">Major facilitator superfamily (MFS) profile domain-containing protein</fullName>
    </recommendedName>
</protein>
<dbReference type="InterPro" id="IPR011701">
    <property type="entry name" value="MFS"/>
</dbReference>
<comment type="caution">
    <text evidence="8">The sequence shown here is derived from an EMBL/GenBank/DDBJ whole genome shotgun (WGS) entry which is preliminary data.</text>
</comment>
<feature type="transmembrane region" description="Helical" evidence="6">
    <location>
        <begin position="164"/>
        <end position="187"/>
    </location>
</feature>
<dbReference type="Pfam" id="PF07690">
    <property type="entry name" value="MFS_1"/>
    <property type="match status" value="1"/>
</dbReference>
<evidence type="ECO:0000256" key="2">
    <source>
        <dbReference type="ARBA" id="ARBA00022692"/>
    </source>
</evidence>
<dbReference type="Proteomes" id="UP001565368">
    <property type="component" value="Unassembled WGS sequence"/>
</dbReference>
<dbReference type="Gene3D" id="1.20.1250.20">
    <property type="entry name" value="MFS general substrate transporter like domains"/>
    <property type="match status" value="2"/>
</dbReference>
<name>A0ABR3PXT7_9TREE</name>
<evidence type="ECO:0000256" key="4">
    <source>
        <dbReference type="ARBA" id="ARBA00023136"/>
    </source>
</evidence>
<dbReference type="InterPro" id="IPR036259">
    <property type="entry name" value="MFS_trans_sf"/>
</dbReference>
<dbReference type="EMBL" id="JBBXJM010000005">
    <property type="protein sequence ID" value="KAL1407265.1"/>
    <property type="molecule type" value="Genomic_DNA"/>
</dbReference>
<dbReference type="PANTHER" id="PTHR23508:SF10">
    <property type="entry name" value="CARBOXYLIC ACID TRANSPORTER PROTEIN HOMOLOG"/>
    <property type="match status" value="1"/>
</dbReference>
<feature type="transmembrane region" description="Helical" evidence="6">
    <location>
        <begin position="231"/>
        <end position="249"/>
    </location>
</feature>
<evidence type="ECO:0000313" key="8">
    <source>
        <dbReference type="EMBL" id="KAL1407265.1"/>
    </source>
</evidence>
<gene>
    <name evidence="8" type="ORF">Q8F55_006683</name>
</gene>
<keyword evidence="2 6" id="KW-0812">Transmembrane</keyword>
<evidence type="ECO:0000256" key="5">
    <source>
        <dbReference type="SAM" id="MobiDB-lite"/>
    </source>
</evidence>
<feature type="transmembrane region" description="Helical" evidence="6">
    <location>
        <begin position="463"/>
        <end position="484"/>
    </location>
</feature>
<reference evidence="8 9" key="1">
    <citation type="submission" date="2023-08" db="EMBL/GenBank/DDBJ databases">
        <title>Annotated Genome Sequence of Vanrija albida AlHP1.</title>
        <authorList>
            <person name="Herzog R."/>
        </authorList>
    </citation>
    <scope>NUCLEOTIDE SEQUENCE [LARGE SCALE GENOMIC DNA]</scope>
    <source>
        <strain evidence="8 9">AlHP1</strain>
    </source>
</reference>
<dbReference type="PANTHER" id="PTHR23508">
    <property type="entry name" value="CARBOXYLIC ACID TRANSPORTER PROTEIN HOMOLOG"/>
    <property type="match status" value="1"/>
</dbReference>
<keyword evidence="4 6" id="KW-0472">Membrane</keyword>
<dbReference type="RefSeq" id="XP_069207209.1">
    <property type="nucleotide sequence ID" value="XM_069355138.1"/>
</dbReference>
<evidence type="ECO:0000313" key="9">
    <source>
        <dbReference type="Proteomes" id="UP001565368"/>
    </source>
</evidence>